<evidence type="ECO:0000313" key="2">
    <source>
        <dbReference type="Proteomes" id="UP000020561"/>
    </source>
</evidence>
<protein>
    <submittedName>
        <fullName evidence="1">Uncharacterized protein</fullName>
    </submittedName>
</protein>
<dbReference type="AlphaFoldDB" id="X7YZF4"/>
<name>X7YZF4_MYCKA</name>
<dbReference type="EMBL" id="JAOA01000009">
    <property type="protein sequence ID" value="EUA12479.1"/>
    <property type="molecule type" value="Genomic_DNA"/>
</dbReference>
<reference evidence="1 2" key="1">
    <citation type="submission" date="2013-12" db="EMBL/GenBank/DDBJ databases">
        <authorList>
            <person name="Brown-Elliot B."/>
            <person name="Wallace R."/>
            <person name="Lenaerts A."/>
            <person name="Ordway D."/>
            <person name="DeGroote M.A."/>
            <person name="Parker T."/>
            <person name="Sizemore C."/>
            <person name="Tallon L.J."/>
            <person name="Sadzewicz L.K."/>
            <person name="Sengamalay N."/>
            <person name="Fraser C.M."/>
            <person name="Hine E."/>
            <person name="Shefchek K.A."/>
            <person name="Das S.P."/>
            <person name="Tettelin H."/>
        </authorList>
    </citation>
    <scope>NUCLEOTIDE SEQUENCE [LARGE SCALE GENOMIC DNA]</scope>
    <source>
        <strain evidence="1 2">662</strain>
    </source>
</reference>
<evidence type="ECO:0000313" key="1">
    <source>
        <dbReference type="EMBL" id="EUA12479.1"/>
    </source>
</evidence>
<gene>
    <name evidence="1" type="ORF">I545_5144</name>
</gene>
<dbReference type="Proteomes" id="UP000020561">
    <property type="component" value="Unassembled WGS sequence"/>
</dbReference>
<comment type="caution">
    <text evidence="1">The sequence shown here is derived from an EMBL/GenBank/DDBJ whole genome shotgun (WGS) entry which is preliminary data.</text>
</comment>
<proteinExistence type="predicted"/>
<accession>X7YZF4</accession>
<sequence length="38" mass="4066">MTSIAPGAHYAKFKATDACSIDKTANLEHYVVVGRAEV</sequence>
<organism evidence="1 2">
    <name type="scientific">Mycobacterium kansasii 662</name>
    <dbReference type="NCBI Taxonomy" id="1299326"/>
    <lineage>
        <taxon>Bacteria</taxon>
        <taxon>Bacillati</taxon>
        <taxon>Actinomycetota</taxon>
        <taxon>Actinomycetes</taxon>
        <taxon>Mycobacteriales</taxon>
        <taxon>Mycobacteriaceae</taxon>
        <taxon>Mycobacterium</taxon>
    </lineage>
</organism>
<dbReference type="PATRIC" id="fig|1299326.3.peg.4952"/>